<evidence type="ECO:0000313" key="3">
    <source>
        <dbReference type="WBParaSite" id="Hba_09418"/>
    </source>
</evidence>
<sequence>MQSMSEIIFGFHSRNTLLGKVRRMRRRSSFVPASDRRKELLESPVQTSKDNHSSTAAQTLTIVRFSKDRQRYHKPSALQLCLISKLCHFPRFVPLVGFALLLFLSLIPFSNLLILMLSFSKSKVLLSSNDNQYHVGIMDCD</sequence>
<protein>
    <submittedName>
        <fullName evidence="3">Transmembrane protein</fullName>
    </submittedName>
</protein>
<reference evidence="3" key="1">
    <citation type="submission" date="2016-11" db="UniProtKB">
        <authorList>
            <consortium name="WormBaseParasite"/>
        </authorList>
    </citation>
    <scope>IDENTIFICATION</scope>
</reference>
<proteinExistence type="predicted"/>
<evidence type="ECO:0000313" key="2">
    <source>
        <dbReference type="Proteomes" id="UP000095283"/>
    </source>
</evidence>
<dbReference type="WBParaSite" id="Hba_09418">
    <property type="protein sequence ID" value="Hba_09418"/>
    <property type="gene ID" value="Hba_09418"/>
</dbReference>
<keyword evidence="1" id="KW-0812">Transmembrane</keyword>
<keyword evidence="1" id="KW-1133">Transmembrane helix</keyword>
<dbReference type="AlphaFoldDB" id="A0A1I7WW67"/>
<dbReference type="Proteomes" id="UP000095283">
    <property type="component" value="Unplaced"/>
</dbReference>
<evidence type="ECO:0000256" key="1">
    <source>
        <dbReference type="SAM" id="Phobius"/>
    </source>
</evidence>
<accession>A0A1I7WW67</accession>
<feature type="transmembrane region" description="Helical" evidence="1">
    <location>
        <begin position="92"/>
        <end position="119"/>
    </location>
</feature>
<keyword evidence="2" id="KW-1185">Reference proteome</keyword>
<keyword evidence="1" id="KW-0472">Membrane</keyword>
<name>A0A1I7WW67_HETBA</name>
<organism evidence="2 3">
    <name type="scientific">Heterorhabditis bacteriophora</name>
    <name type="common">Entomopathogenic nematode worm</name>
    <dbReference type="NCBI Taxonomy" id="37862"/>
    <lineage>
        <taxon>Eukaryota</taxon>
        <taxon>Metazoa</taxon>
        <taxon>Ecdysozoa</taxon>
        <taxon>Nematoda</taxon>
        <taxon>Chromadorea</taxon>
        <taxon>Rhabditida</taxon>
        <taxon>Rhabditina</taxon>
        <taxon>Rhabditomorpha</taxon>
        <taxon>Strongyloidea</taxon>
        <taxon>Heterorhabditidae</taxon>
        <taxon>Heterorhabditis</taxon>
    </lineage>
</organism>